<dbReference type="Proteomes" id="UP001163321">
    <property type="component" value="Chromosome 2"/>
</dbReference>
<reference evidence="1 2" key="1">
    <citation type="journal article" date="2022" name="bioRxiv">
        <title>The genome of the oomycete Peronosclerospora sorghi, a cosmopolitan pathogen of maize and sorghum, is inflated with dispersed pseudogenes.</title>
        <authorList>
            <person name="Fletcher K."/>
            <person name="Martin F."/>
            <person name="Isakeit T."/>
            <person name="Cavanaugh K."/>
            <person name="Magill C."/>
            <person name="Michelmore R."/>
        </authorList>
    </citation>
    <scope>NUCLEOTIDE SEQUENCE [LARGE SCALE GENOMIC DNA]</scope>
    <source>
        <strain evidence="1">P6</strain>
    </source>
</reference>
<organism evidence="1 2">
    <name type="scientific">Peronosclerospora sorghi</name>
    <dbReference type="NCBI Taxonomy" id="230839"/>
    <lineage>
        <taxon>Eukaryota</taxon>
        <taxon>Sar</taxon>
        <taxon>Stramenopiles</taxon>
        <taxon>Oomycota</taxon>
        <taxon>Peronosporomycetes</taxon>
        <taxon>Peronosporales</taxon>
        <taxon>Peronosporaceae</taxon>
        <taxon>Peronosclerospora</taxon>
    </lineage>
</organism>
<comment type="caution">
    <text evidence="1">The sequence shown here is derived from an EMBL/GenBank/DDBJ whole genome shotgun (WGS) entry which is preliminary data.</text>
</comment>
<evidence type="ECO:0000313" key="2">
    <source>
        <dbReference type="Proteomes" id="UP001163321"/>
    </source>
</evidence>
<keyword evidence="2" id="KW-1185">Reference proteome</keyword>
<evidence type="ECO:0000313" key="1">
    <source>
        <dbReference type="EMBL" id="KAI9916274.1"/>
    </source>
</evidence>
<sequence>MHFAYNPGQYGYRGHVINFPQNLSPIAQELPRLVSSMETLIIRSEYPDDNDYTDFRVRLQKVQDALLWLIQNNRYYAHLRINEDNLNSLPSDGNVAHVLPTKTTPNSPSRNDQGRAQEDDALEDEDAIMGGSFVPSRAQKYTETEHLVQAVRDIVNRNSNNTHEGTEHLLNWPTTSDTPINEFQTEGYISQAFPHLFPSGAADFLAPRLVKVKPAEYFKHLMKYEDGRFGRDPRFRDFALNACMRCGKHLRPAGYTSANTPRKQRCLRSTSSNGCTMTPPSLKKCFVWSDSSGNQAVLGGAAD</sequence>
<protein>
    <submittedName>
        <fullName evidence="1">Uncharacterized protein</fullName>
    </submittedName>
</protein>
<gene>
    <name evidence="1" type="ORF">PsorP6_016761</name>
</gene>
<proteinExistence type="predicted"/>
<name>A0ACC0WBZ4_9STRA</name>
<accession>A0ACC0WBZ4</accession>
<dbReference type="EMBL" id="CM047581">
    <property type="protein sequence ID" value="KAI9916274.1"/>
    <property type="molecule type" value="Genomic_DNA"/>
</dbReference>